<dbReference type="InterPro" id="IPR003043">
    <property type="entry name" value="Uropor_MeTrfase_CS"/>
</dbReference>
<keyword evidence="2 6" id="KW-0489">Methyltransferase</keyword>
<accession>A0A1H6FMF5</accession>
<evidence type="ECO:0000259" key="7">
    <source>
        <dbReference type="Pfam" id="PF00590"/>
    </source>
</evidence>
<keyword evidence="3 6" id="KW-0808">Transferase</keyword>
<evidence type="ECO:0000313" key="9">
    <source>
        <dbReference type="EMBL" id="SEH11298.1"/>
    </source>
</evidence>
<dbReference type="InterPro" id="IPR035996">
    <property type="entry name" value="4pyrrol_Methylase_sf"/>
</dbReference>
<protein>
    <recommendedName>
        <fullName evidence="1">uroporphyrinogen-III C-methyltransferase</fullName>
        <ecNumber evidence="1">2.1.1.107</ecNumber>
    </recommendedName>
</protein>
<feature type="domain" description="Tetrapyrrole methylase" evidence="7">
    <location>
        <begin position="11"/>
        <end position="222"/>
    </location>
</feature>
<proteinExistence type="inferred from homology"/>
<dbReference type="InterPro" id="IPR036108">
    <property type="entry name" value="4pyrrol_syn_uPrphyn_synt_sf"/>
</dbReference>
<dbReference type="Proteomes" id="UP000222056">
    <property type="component" value="Unassembled WGS sequence"/>
</dbReference>
<dbReference type="InterPro" id="IPR014776">
    <property type="entry name" value="4pyrrole_Mease_sub2"/>
</dbReference>
<keyword evidence="10" id="KW-1185">Reference proteome</keyword>
<dbReference type="InterPro" id="IPR000878">
    <property type="entry name" value="4pyrrol_Mease"/>
</dbReference>
<organism evidence="9 10">
    <name type="scientific">Thermoleophilum album</name>
    <dbReference type="NCBI Taxonomy" id="29539"/>
    <lineage>
        <taxon>Bacteria</taxon>
        <taxon>Bacillati</taxon>
        <taxon>Actinomycetota</taxon>
        <taxon>Thermoleophilia</taxon>
        <taxon>Thermoleophilales</taxon>
        <taxon>Thermoleophilaceae</taxon>
        <taxon>Thermoleophilum</taxon>
    </lineage>
</organism>
<dbReference type="GO" id="GO:0004851">
    <property type="term" value="F:uroporphyrin-III C-methyltransferase activity"/>
    <property type="evidence" value="ECO:0007669"/>
    <property type="project" value="UniProtKB-EC"/>
</dbReference>
<dbReference type="PROSITE" id="PS00840">
    <property type="entry name" value="SUMT_2"/>
    <property type="match status" value="1"/>
</dbReference>
<reference evidence="10" key="1">
    <citation type="submission" date="2016-10" db="EMBL/GenBank/DDBJ databases">
        <authorList>
            <person name="Varghese N."/>
            <person name="Submissions S."/>
        </authorList>
    </citation>
    <scope>NUCLEOTIDE SEQUENCE [LARGE SCALE GENOMIC DNA]</scope>
    <source>
        <strain evidence="10">ATCC 35263</strain>
    </source>
</reference>
<dbReference type="EC" id="2.1.1.107" evidence="1"/>
<dbReference type="InterPro" id="IPR014777">
    <property type="entry name" value="4pyrrole_Mease_sub1"/>
</dbReference>
<keyword evidence="4" id="KW-0949">S-adenosyl-L-methionine</keyword>
<sequence>MGEGAANEGIVYLVGAGPGDRGLVTERAAELVSRADAILYDRLVPRALLALASERAELVYVGKMPGRPSLPQEQINAELVRRGQAGQRVVRLKGGDPFVFGRGGEEAEALAAAGVPFEVVPGVTAGIAAPAYAGIPVTHRAESSAVAFVTAHEDPTKPSSSVDWRALAAFPGTLVFYMGVGRLAAVSERLQMEGRPASEPAAVIADGTLATQRTVSGTLADIAERVAEAGLRPPAVLVCGRVARLRERLAWAERRPLHGEVVVVTRARAQQSALAARLRGLGADVVEAPTIRIRPLPPPPELASIDDYDLICLTSANGARLLIDGLFAHGRDARALARTKVAVIGPGTATALAERGVRADLVAERFVAEGLLETLAEFDLAGRKVLVARAAEARDELPRTLERRGALVTVVALYETTREPLADHVREDLERATYLTFTASSTVRSYLESGGTVPRGARIVSIGPITSKALREAGMPVHVEATRHDIDGLVDALLADVGERRAAGRDR</sequence>
<dbReference type="SUPFAM" id="SSF69618">
    <property type="entry name" value="HemD-like"/>
    <property type="match status" value="1"/>
</dbReference>
<name>A0A1H6FMF5_THEAL</name>
<dbReference type="InterPro" id="IPR003754">
    <property type="entry name" value="4pyrrol_synth_uPrphyn_synth"/>
</dbReference>
<evidence type="ECO:0000256" key="1">
    <source>
        <dbReference type="ARBA" id="ARBA00012162"/>
    </source>
</evidence>
<dbReference type="NCBIfam" id="NF004790">
    <property type="entry name" value="PRK06136.1"/>
    <property type="match status" value="1"/>
</dbReference>
<evidence type="ECO:0000256" key="2">
    <source>
        <dbReference type="ARBA" id="ARBA00022603"/>
    </source>
</evidence>
<dbReference type="PANTHER" id="PTHR45790">
    <property type="entry name" value="SIROHEME SYNTHASE-RELATED"/>
    <property type="match status" value="1"/>
</dbReference>
<dbReference type="Gene3D" id="3.40.1010.10">
    <property type="entry name" value="Cobalt-precorrin-4 Transmethylase, Domain 1"/>
    <property type="match status" value="1"/>
</dbReference>
<dbReference type="InterPro" id="IPR006366">
    <property type="entry name" value="CobA/CysG_C"/>
</dbReference>
<dbReference type="EMBL" id="FNWJ01000001">
    <property type="protein sequence ID" value="SEH11298.1"/>
    <property type="molecule type" value="Genomic_DNA"/>
</dbReference>
<dbReference type="GO" id="GO:0019354">
    <property type="term" value="P:siroheme biosynthetic process"/>
    <property type="evidence" value="ECO:0007669"/>
    <property type="project" value="InterPro"/>
</dbReference>
<dbReference type="SUPFAM" id="SSF53790">
    <property type="entry name" value="Tetrapyrrole methylase"/>
    <property type="match status" value="1"/>
</dbReference>
<evidence type="ECO:0000256" key="6">
    <source>
        <dbReference type="RuleBase" id="RU003960"/>
    </source>
</evidence>
<evidence type="ECO:0000256" key="3">
    <source>
        <dbReference type="ARBA" id="ARBA00022679"/>
    </source>
</evidence>
<dbReference type="Pfam" id="PF02602">
    <property type="entry name" value="HEM4"/>
    <property type="match status" value="1"/>
</dbReference>
<dbReference type="OrthoDB" id="9815856at2"/>
<dbReference type="CDD" id="cd06578">
    <property type="entry name" value="HemD"/>
    <property type="match status" value="1"/>
</dbReference>
<dbReference type="Gene3D" id="3.40.50.10090">
    <property type="match status" value="2"/>
</dbReference>
<dbReference type="NCBIfam" id="TIGR01469">
    <property type="entry name" value="cobA_cysG_Cterm"/>
    <property type="match status" value="1"/>
</dbReference>
<gene>
    <name evidence="9" type="ORF">SAMN02745716_0722</name>
</gene>
<evidence type="ECO:0000256" key="5">
    <source>
        <dbReference type="ARBA" id="ARBA00023244"/>
    </source>
</evidence>
<evidence type="ECO:0000313" key="10">
    <source>
        <dbReference type="Proteomes" id="UP000222056"/>
    </source>
</evidence>
<dbReference type="PANTHER" id="PTHR45790:SF3">
    <property type="entry name" value="S-ADENOSYL-L-METHIONINE-DEPENDENT UROPORPHYRINOGEN III METHYLTRANSFERASE, CHLOROPLASTIC"/>
    <property type="match status" value="1"/>
</dbReference>
<dbReference type="Pfam" id="PF00590">
    <property type="entry name" value="TP_methylase"/>
    <property type="match status" value="1"/>
</dbReference>
<dbReference type="FunFam" id="3.40.1010.10:FF:000001">
    <property type="entry name" value="Siroheme synthase"/>
    <property type="match status" value="1"/>
</dbReference>
<comment type="similarity">
    <text evidence="6">Belongs to the precorrin methyltransferase family.</text>
</comment>
<dbReference type="CDD" id="cd11642">
    <property type="entry name" value="SUMT"/>
    <property type="match status" value="1"/>
</dbReference>
<evidence type="ECO:0000259" key="8">
    <source>
        <dbReference type="Pfam" id="PF02602"/>
    </source>
</evidence>
<dbReference type="AlphaFoldDB" id="A0A1H6FMF5"/>
<dbReference type="RefSeq" id="WP_093116288.1">
    <property type="nucleotide sequence ID" value="NZ_FNWJ01000001.1"/>
</dbReference>
<dbReference type="FunFam" id="3.30.950.10:FF:000001">
    <property type="entry name" value="Siroheme synthase"/>
    <property type="match status" value="1"/>
</dbReference>
<dbReference type="GO" id="GO:0004852">
    <property type="term" value="F:uroporphyrinogen-III synthase activity"/>
    <property type="evidence" value="ECO:0007669"/>
    <property type="project" value="InterPro"/>
</dbReference>
<keyword evidence="5" id="KW-0627">Porphyrin biosynthesis</keyword>
<feature type="domain" description="Tetrapyrrole biosynthesis uroporphyrinogen III synthase" evidence="8">
    <location>
        <begin position="273"/>
        <end position="490"/>
    </location>
</feature>
<dbReference type="Gene3D" id="3.30.950.10">
    <property type="entry name" value="Methyltransferase, Cobalt-precorrin-4 Transmethylase, Domain 2"/>
    <property type="match status" value="1"/>
</dbReference>
<dbReference type="STRING" id="29539.SAMN02745716_0722"/>
<dbReference type="GO" id="GO:0032259">
    <property type="term" value="P:methylation"/>
    <property type="evidence" value="ECO:0007669"/>
    <property type="project" value="UniProtKB-KW"/>
</dbReference>
<dbReference type="InterPro" id="IPR050161">
    <property type="entry name" value="Siro_Cobalamin_biosynth"/>
</dbReference>
<evidence type="ECO:0000256" key="4">
    <source>
        <dbReference type="ARBA" id="ARBA00022691"/>
    </source>
</evidence>